<organism evidence="1 2">
    <name type="scientific">Gracilibacillus boraciitolerans JCM 21714</name>
    <dbReference type="NCBI Taxonomy" id="1298598"/>
    <lineage>
        <taxon>Bacteria</taxon>
        <taxon>Bacillati</taxon>
        <taxon>Bacillota</taxon>
        <taxon>Bacilli</taxon>
        <taxon>Bacillales</taxon>
        <taxon>Bacillaceae</taxon>
        <taxon>Gracilibacillus</taxon>
    </lineage>
</organism>
<dbReference type="EMBL" id="BAVS01000021">
    <property type="protein sequence ID" value="GAE94237.1"/>
    <property type="molecule type" value="Genomic_DNA"/>
</dbReference>
<comment type="caution">
    <text evidence="1">The sequence shown here is derived from an EMBL/GenBank/DDBJ whole genome shotgun (WGS) entry which is preliminary data.</text>
</comment>
<dbReference type="AlphaFoldDB" id="W4VM06"/>
<reference evidence="1 2" key="1">
    <citation type="journal article" date="2014" name="Genome Announc.">
        <title>Draft Genome Sequence of the Boron-Tolerant and Moderately Halotolerant Bacterium Gracilibacillus boraciitolerans JCM 21714T.</title>
        <authorList>
            <person name="Ahmed I."/>
            <person name="Oshima K."/>
            <person name="Suda W."/>
            <person name="Kitamura K."/>
            <person name="Iida T."/>
            <person name="Ohmori Y."/>
            <person name="Fujiwara T."/>
            <person name="Hattori M."/>
            <person name="Ohkuma M."/>
        </authorList>
    </citation>
    <scope>NUCLEOTIDE SEQUENCE [LARGE SCALE GENOMIC DNA]</scope>
    <source>
        <strain evidence="1 2">JCM 21714</strain>
    </source>
</reference>
<protein>
    <submittedName>
        <fullName evidence="1">Uncharacterized protein</fullName>
    </submittedName>
</protein>
<dbReference type="Proteomes" id="UP000019102">
    <property type="component" value="Unassembled WGS sequence"/>
</dbReference>
<name>W4VM06_9BACI</name>
<proteinExistence type="predicted"/>
<evidence type="ECO:0000313" key="2">
    <source>
        <dbReference type="Proteomes" id="UP000019102"/>
    </source>
</evidence>
<evidence type="ECO:0000313" key="1">
    <source>
        <dbReference type="EMBL" id="GAE94237.1"/>
    </source>
</evidence>
<gene>
    <name evidence="1" type="ORF">JCM21714_3377</name>
</gene>
<dbReference type="STRING" id="1298598.JCM21714_3377"/>
<sequence length="50" mass="5291">MITFLLVTLISAIVQFGVSVNYNMADYLPDDAPSTAAMEVMEGGNLRPGG</sequence>
<accession>W4VM06</accession>
<keyword evidence="2" id="KW-1185">Reference proteome</keyword>